<dbReference type="RefSeq" id="WP_013626475.1">
    <property type="nucleotide sequence ID" value="NC_015174.1"/>
</dbReference>
<protein>
    <submittedName>
        <fullName evidence="2">Uncharacterized protein</fullName>
    </submittedName>
</protein>
<accession>F0SMG9</accession>
<dbReference type="HOGENOM" id="CLU_567287_0_0_0"/>
<dbReference type="AlphaFoldDB" id="F0SMG9"/>
<feature type="compositionally biased region" description="Basic and acidic residues" evidence="1">
    <location>
        <begin position="93"/>
        <end position="102"/>
    </location>
</feature>
<feature type="region of interest" description="Disordered" evidence="1">
    <location>
        <begin position="332"/>
        <end position="355"/>
    </location>
</feature>
<feature type="compositionally biased region" description="Low complexity" evidence="1">
    <location>
        <begin position="139"/>
        <end position="151"/>
    </location>
</feature>
<dbReference type="Proteomes" id="UP000006860">
    <property type="component" value="Chromosome"/>
</dbReference>
<dbReference type="EMBL" id="CP002546">
    <property type="protein sequence ID" value="ADY57731.1"/>
    <property type="molecule type" value="Genomic_DNA"/>
</dbReference>
<organism evidence="2 3">
    <name type="scientific">Rubinisphaera brasiliensis (strain ATCC 49424 / DSM 5305 / JCM 21570 / IAM 15109 / NBRC 103401 / IFAM 1448)</name>
    <name type="common">Planctomyces brasiliensis</name>
    <dbReference type="NCBI Taxonomy" id="756272"/>
    <lineage>
        <taxon>Bacteria</taxon>
        <taxon>Pseudomonadati</taxon>
        <taxon>Planctomycetota</taxon>
        <taxon>Planctomycetia</taxon>
        <taxon>Planctomycetales</taxon>
        <taxon>Planctomycetaceae</taxon>
        <taxon>Rubinisphaera</taxon>
    </lineage>
</organism>
<evidence type="ECO:0000256" key="1">
    <source>
        <dbReference type="SAM" id="MobiDB-lite"/>
    </source>
</evidence>
<evidence type="ECO:0000313" key="3">
    <source>
        <dbReference type="Proteomes" id="UP000006860"/>
    </source>
</evidence>
<gene>
    <name evidence="2" type="ordered locus">Plabr_0101</name>
</gene>
<evidence type="ECO:0000313" key="2">
    <source>
        <dbReference type="EMBL" id="ADY57731.1"/>
    </source>
</evidence>
<proteinExistence type="predicted"/>
<feature type="compositionally biased region" description="Polar residues" evidence="1">
    <location>
        <begin position="79"/>
        <end position="91"/>
    </location>
</feature>
<dbReference type="KEGG" id="pbs:Plabr_0101"/>
<dbReference type="OrthoDB" id="211798at2"/>
<sequence>MSHNAQSSAASPKSDPAATSWRNDWSFWFRLSMIAAFLICAGSVRGENKADSLESVQAPTPGPLQFLPLPSPQAEMTLADSSAGQNENASQEAAKKAEKETEIEQADDLPAPPPVEDSPADEDSSVPLPPMVNPPQLAVPPATRPVVTPQPDAAKPAIPMPMPTRKPASPRSEPEKATVVEQPAPASEKSSAKDGPQKRTLGSDLKPNGIQNRPAGKLMPLPETAEPENIGSEVDSPDSKEAPVVRQQNDQPRAAEPKGEPDVNVTEKTPAKTEETNDEETESWSILITPGKQHVTPQDKADRITTFKLDSETGQMIGGPEEKVLGPHETYHRPHTKQHVSPAGHHESARFPAQSPDVSNYQEIYDSIPYSRAEYLANPGYRHDATMEIMFGEMRPTTIHKTDTPRRIYNLPPIHEDPRVQRQPLPWSPYGPNNYLGYYYGPGMGYRFGYGPYWTPNSTYRRSATVYGPLFNRYYRPLGAY</sequence>
<name>F0SMG9_RUBBR</name>
<keyword evidence="3" id="KW-1185">Reference proteome</keyword>
<feature type="region of interest" description="Disordered" evidence="1">
    <location>
        <begin position="52"/>
        <end position="298"/>
    </location>
</feature>
<reference evidence="3" key="1">
    <citation type="submission" date="2011-02" db="EMBL/GenBank/DDBJ databases">
        <title>The complete genome of Planctomyces brasiliensis DSM 5305.</title>
        <authorList>
            <person name="Lucas S."/>
            <person name="Copeland A."/>
            <person name="Lapidus A."/>
            <person name="Bruce D."/>
            <person name="Goodwin L."/>
            <person name="Pitluck S."/>
            <person name="Kyrpides N."/>
            <person name="Mavromatis K."/>
            <person name="Pagani I."/>
            <person name="Ivanova N."/>
            <person name="Ovchinnikova G."/>
            <person name="Lu M."/>
            <person name="Detter J.C."/>
            <person name="Han C."/>
            <person name="Land M."/>
            <person name="Hauser L."/>
            <person name="Markowitz V."/>
            <person name="Cheng J.-F."/>
            <person name="Hugenholtz P."/>
            <person name="Woyke T."/>
            <person name="Wu D."/>
            <person name="Tindall B."/>
            <person name="Pomrenke H.G."/>
            <person name="Brambilla E."/>
            <person name="Klenk H.-P."/>
            <person name="Eisen J.A."/>
        </authorList>
    </citation>
    <scope>NUCLEOTIDE SEQUENCE [LARGE SCALE GENOMIC DNA]</scope>
    <source>
        <strain evidence="3">ATCC 49424 / DSM 5305 / JCM 21570 / NBRC 103401 / IFAM 1448</strain>
    </source>
</reference>